<dbReference type="GO" id="GO:0020037">
    <property type="term" value="F:heme binding"/>
    <property type="evidence" value="ECO:0007669"/>
    <property type="project" value="InterPro"/>
</dbReference>
<dbReference type="Proteomes" id="UP000322454">
    <property type="component" value="Unassembled WGS sequence"/>
</dbReference>
<dbReference type="InterPro" id="IPR002541">
    <property type="entry name" value="Cyt_c_assembly"/>
</dbReference>
<feature type="domain" description="Cytochrome c assembly protein" evidence="2">
    <location>
        <begin position="64"/>
        <end position="255"/>
    </location>
</feature>
<feature type="transmembrane region" description="Helical" evidence="1">
    <location>
        <begin position="121"/>
        <end position="149"/>
    </location>
</feature>
<feature type="transmembrane region" description="Helical" evidence="1">
    <location>
        <begin position="182"/>
        <end position="203"/>
    </location>
</feature>
<evidence type="ECO:0000313" key="4">
    <source>
        <dbReference type="Proteomes" id="UP000322454"/>
    </source>
</evidence>
<feature type="transmembrane region" description="Helical" evidence="1">
    <location>
        <begin position="209"/>
        <end position="231"/>
    </location>
</feature>
<dbReference type="AlphaFoldDB" id="A0A520XH93"/>
<dbReference type="EMBL" id="SHMQ01000001">
    <property type="protein sequence ID" value="RZV40550.1"/>
    <property type="molecule type" value="Genomic_DNA"/>
</dbReference>
<name>A0A520XH93_9DELT</name>
<dbReference type="GO" id="GO:0005886">
    <property type="term" value="C:plasma membrane"/>
    <property type="evidence" value="ECO:0007669"/>
    <property type="project" value="TreeGrafter"/>
</dbReference>
<evidence type="ECO:0000256" key="1">
    <source>
        <dbReference type="SAM" id="Phobius"/>
    </source>
</evidence>
<dbReference type="GO" id="GO:0017004">
    <property type="term" value="P:cytochrome complex assembly"/>
    <property type="evidence" value="ECO:0007669"/>
    <property type="project" value="InterPro"/>
</dbReference>
<sequence length="272" mass="31420">MLKELYLIPLIIYILSYVVFTFKDKKFHKVFTYLVYAGFICQSIIFLTFLGIKGLAVPVHIDKFVFFNAWILMLVVVIFSFFYKVEYILLYITPLVALNLFIAFFVPHIRIMPIMANTDRVILLTHILLILIGDSLFALSFIVSLIYIFQERKIKNKKNLKILDMSSGVGYNLELLDNINYICLKVGFPFITIGIVMGIYLSSSLFKTFLVVKPIEIMSLITWFIYAVLLHERMAKGLRGKRAAVFGIIGFLLILASLSFSFYFFPAFHGFE</sequence>
<protein>
    <recommendedName>
        <fullName evidence="2">Cytochrome c assembly protein domain-containing protein</fullName>
    </recommendedName>
</protein>
<evidence type="ECO:0000259" key="2">
    <source>
        <dbReference type="Pfam" id="PF01578"/>
    </source>
</evidence>
<keyword evidence="1" id="KW-0812">Transmembrane</keyword>
<feature type="transmembrane region" description="Helical" evidence="1">
    <location>
        <begin position="6"/>
        <end position="23"/>
    </location>
</feature>
<feature type="transmembrane region" description="Helical" evidence="1">
    <location>
        <begin position="243"/>
        <end position="265"/>
    </location>
</feature>
<gene>
    <name evidence="3" type="ORF">EVJ48_01125</name>
</gene>
<keyword evidence="1" id="KW-1133">Transmembrane helix</keyword>
<accession>A0A520XH93</accession>
<organism evidence="3 4">
    <name type="scientific">Candidatus Acidulodesulfobacterium acidiphilum</name>
    <dbReference type="NCBI Taxonomy" id="2597224"/>
    <lineage>
        <taxon>Bacteria</taxon>
        <taxon>Deltaproteobacteria</taxon>
        <taxon>Candidatus Acidulodesulfobacterales</taxon>
        <taxon>Candidatus Acidulodesulfobacterium</taxon>
    </lineage>
</organism>
<comment type="caution">
    <text evidence="3">The sequence shown here is derived from an EMBL/GenBank/DDBJ whole genome shotgun (WGS) entry which is preliminary data.</text>
</comment>
<feature type="transmembrane region" description="Helical" evidence="1">
    <location>
        <begin position="64"/>
        <end position="83"/>
    </location>
</feature>
<dbReference type="PANTHER" id="PTHR38034:SF1">
    <property type="entry name" value="INNER MEMBRANE PROTEIN YPJD"/>
    <property type="match status" value="1"/>
</dbReference>
<evidence type="ECO:0000313" key="3">
    <source>
        <dbReference type="EMBL" id="RZV40550.1"/>
    </source>
</evidence>
<keyword evidence="1" id="KW-0472">Membrane</keyword>
<feature type="transmembrane region" description="Helical" evidence="1">
    <location>
        <begin position="30"/>
        <end position="52"/>
    </location>
</feature>
<dbReference type="Pfam" id="PF01578">
    <property type="entry name" value="Cytochrom_C_asm"/>
    <property type="match status" value="1"/>
</dbReference>
<proteinExistence type="predicted"/>
<dbReference type="PANTHER" id="PTHR38034">
    <property type="entry name" value="INNER MEMBRANE PROTEIN YPJD"/>
    <property type="match status" value="1"/>
</dbReference>
<dbReference type="InterPro" id="IPR052372">
    <property type="entry name" value="YpjD/HemX"/>
</dbReference>
<feature type="transmembrane region" description="Helical" evidence="1">
    <location>
        <begin position="88"/>
        <end position="109"/>
    </location>
</feature>
<reference evidence="3 4" key="1">
    <citation type="submission" date="2019-01" db="EMBL/GenBank/DDBJ databases">
        <title>Insights into ecological role of a new deltaproteobacterial order Candidatus Sinidesulfobacterales (Sva0485) by metagenomics and metatranscriptomics.</title>
        <authorList>
            <person name="Tan S."/>
            <person name="Liu J."/>
            <person name="Fang Y."/>
            <person name="Hedlund B."/>
            <person name="Lian Z.-H."/>
            <person name="Huang L.-Y."/>
            <person name="Li J.-T."/>
            <person name="Huang L.-N."/>
            <person name="Li W.-J."/>
            <person name="Jiang H.-C."/>
            <person name="Dong H.-L."/>
            <person name="Shu W.-S."/>
        </authorList>
    </citation>
    <scope>NUCLEOTIDE SEQUENCE [LARGE SCALE GENOMIC DNA]</scope>
    <source>
        <strain evidence="3">AP4</strain>
    </source>
</reference>